<reference evidence="1 2" key="1">
    <citation type="submission" date="2018-03" db="EMBL/GenBank/DDBJ databases">
        <title>Bacteriophage NCPPB3778 and a type I-E CRISPR drive the evolution of the US Biological Select Agent, Rathayibacter toxicus.</title>
        <authorList>
            <person name="Davis E.W.II."/>
            <person name="Tabima J.F."/>
            <person name="Weisberg A.J."/>
            <person name="Dantas Lopes L."/>
            <person name="Wiseman M.S."/>
            <person name="Wiseman M.S."/>
            <person name="Pupko T."/>
            <person name="Belcher M.S."/>
            <person name="Sechler A.J."/>
            <person name="Tancos M.A."/>
            <person name="Schroeder B.K."/>
            <person name="Murray T.D."/>
            <person name="Luster D.G."/>
            <person name="Schneider W.L."/>
            <person name="Rogers E."/>
            <person name="Andreote F.D."/>
            <person name="Grunwald N.J."/>
            <person name="Putnam M.L."/>
            <person name="Chang J.H."/>
        </authorList>
    </citation>
    <scope>NUCLEOTIDE SEQUENCE [LARGE SCALE GENOMIC DNA]</scope>
    <source>
        <strain evidence="1 2">NCCPB 2253</strain>
    </source>
</reference>
<sequence>MINIAVEGESDREMASAVAREAGKSVNKVRVAGGKTRLDPLIPKYNNASAQTPWVVFRDSDSRCPVSLRAELGAQISRWNASFSLRVAHTMSEAWLLADAEAFSSYFAVSRARVPVDPEALPHATRTLLALCADSRSAAIRRDVTASGGAIGPLFVSRINDFASTVWRPALAVGRSDSLRRAVNRIRELDSSRSVD</sequence>
<dbReference type="AlphaFoldDB" id="A0AAD1EN88"/>
<evidence type="ECO:0008006" key="3">
    <source>
        <dbReference type="Google" id="ProtNLM"/>
    </source>
</evidence>
<name>A0AAD1EN88_9MICO</name>
<dbReference type="EMBL" id="CP028130">
    <property type="protein sequence ID" value="AZZ57012.1"/>
    <property type="molecule type" value="Genomic_DNA"/>
</dbReference>
<organism evidence="1 2">
    <name type="scientific">Rathayibacter iranicus</name>
    <dbReference type="NCBI Taxonomy" id="59737"/>
    <lineage>
        <taxon>Bacteria</taxon>
        <taxon>Bacillati</taxon>
        <taxon>Actinomycetota</taxon>
        <taxon>Actinomycetes</taxon>
        <taxon>Micrococcales</taxon>
        <taxon>Microbacteriaceae</taxon>
        <taxon>Rathayibacter</taxon>
    </lineage>
</organism>
<accession>A0AAD1EN88</accession>
<evidence type="ECO:0000313" key="1">
    <source>
        <dbReference type="EMBL" id="AZZ57012.1"/>
    </source>
</evidence>
<dbReference type="KEGG" id="ria:C7V51_14865"/>
<evidence type="ECO:0000313" key="2">
    <source>
        <dbReference type="Proteomes" id="UP000283946"/>
    </source>
</evidence>
<proteinExistence type="predicted"/>
<gene>
    <name evidence="1" type="ORF">C7V51_14865</name>
</gene>
<protein>
    <recommendedName>
        <fullName evidence="3">DUF4276 family protein</fullName>
    </recommendedName>
</protein>
<dbReference type="Proteomes" id="UP000283946">
    <property type="component" value="Chromosome"/>
</dbReference>